<evidence type="ECO:0000313" key="7">
    <source>
        <dbReference type="Proteomes" id="UP000077069"/>
    </source>
</evidence>
<keyword evidence="1" id="KW-0479">Metal-binding</keyword>
<dbReference type="GO" id="GO:0008270">
    <property type="term" value="F:zinc ion binding"/>
    <property type="evidence" value="ECO:0007669"/>
    <property type="project" value="UniProtKB-KW"/>
</dbReference>
<organism evidence="6 7">
    <name type="scientific">Paraphaeosphaeria sporulosa</name>
    <dbReference type="NCBI Taxonomy" id="1460663"/>
    <lineage>
        <taxon>Eukaryota</taxon>
        <taxon>Fungi</taxon>
        <taxon>Dikarya</taxon>
        <taxon>Ascomycota</taxon>
        <taxon>Pezizomycotina</taxon>
        <taxon>Dothideomycetes</taxon>
        <taxon>Pleosporomycetidae</taxon>
        <taxon>Pleosporales</taxon>
        <taxon>Massarineae</taxon>
        <taxon>Didymosphaeriaceae</taxon>
        <taxon>Paraphaeosphaeria</taxon>
    </lineage>
</organism>
<keyword evidence="3" id="KW-0862">Zinc</keyword>
<accession>A0A177CRK8</accession>
<keyword evidence="7" id="KW-1185">Reference proteome</keyword>
<dbReference type="PROSITE" id="PS01360">
    <property type="entry name" value="ZF_MYND_1"/>
    <property type="match status" value="1"/>
</dbReference>
<dbReference type="OrthoDB" id="432970at2759"/>
<protein>
    <recommendedName>
        <fullName evidence="5">MYND-type domain-containing protein</fullName>
    </recommendedName>
</protein>
<name>A0A177CRK8_9PLEO</name>
<keyword evidence="2 4" id="KW-0863">Zinc-finger</keyword>
<dbReference type="InParanoid" id="A0A177CRK8"/>
<dbReference type="Gene3D" id="6.10.140.2220">
    <property type="match status" value="1"/>
</dbReference>
<evidence type="ECO:0000313" key="6">
    <source>
        <dbReference type="EMBL" id="OAG09520.1"/>
    </source>
</evidence>
<dbReference type="Pfam" id="PF01753">
    <property type="entry name" value="zf-MYND"/>
    <property type="match status" value="1"/>
</dbReference>
<dbReference type="STRING" id="1460663.A0A177CRK8"/>
<dbReference type="InterPro" id="IPR002893">
    <property type="entry name" value="Znf_MYND"/>
</dbReference>
<dbReference type="Proteomes" id="UP000077069">
    <property type="component" value="Unassembled WGS sequence"/>
</dbReference>
<feature type="domain" description="MYND-type" evidence="5">
    <location>
        <begin position="181"/>
        <end position="223"/>
    </location>
</feature>
<dbReference type="SUPFAM" id="SSF144232">
    <property type="entry name" value="HIT/MYND zinc finger-like"/>
    <property type="match status" value="1"/>
</dbReference>
<evidence type="ECO:0000256" key="1">
    <source>
        <dbReference type="ARBA" id="ARBA00022723"/>
    </source>
</evidence>
<dbReference type="EMBL" id="KV441549">
    <property type="protein sequence ID" value="OAG09520.1"/>
    <property type="molecule type" value="Genomic_DNA"/>
</dbReference>
<proteinExistence type="predicted"/>
<dbReference type="GeneID" id="28761032"/>
<evidence type="ECO:0000259" key="5">
    <source>
        <dbReference type="PROSITE" id="PS50865"/>
    </source>
</evidence>
<evidence type="ECO:0000256" key="3">
    <source>
        <dbReference type="ARBA" id="ARBA00022833"/>
    </source>
</evidence>
<reference evidence="6 7" key="1">
    <citation type="submission" date="2016-05" db="EMBL/GenBank/DDBJ databases">
        <title>Comparative analysis of secretome profiles of manganese(II)-oxidizing ascomycete fungi.</title>
        <authorList>
            <consortium name="DOE Joint Genome Institute"/>
            <person name="Zeiner C.A."/>
            <person name="Purvine S.O."/>
            <person name="Zink E.M."/>
            <person name="Wu S."/>
            <person name="Pasa-Tolic L."/>
            <person name="Chaput D.L."/>
            <person name="Haridas S."/>
            <person name="Grigoriev I.V."/>
            <person name="Santelli C.M."/>
            <person name="Hansel C.M."/>
        </authorList>
    </citation>
    <scope>NUCLEOTIDE SEQUENCE [LARGE SCALE GENOMIC DNA]</scope>
    <source>
        <strain evidence="6 7">AP3s5-JAC2a</strain>
    </source>
</reference>
<dbReference type="RefSeq" id="XP_018039885.1">
    <property type="nucleotide sequence ID" value="XM_018177546.1"/>
</dbReference>
<dbReference type="PROSITE" id="PS50865">
    <property type="entry name" value="ZF_MYND_2"/>
    <property type="match status" value="1"/>
</dbReference>
<dbReference type="AlphaFoldDB" id="A0A177CRK8"/>
<sequence>MGDVVSAFKRLSRPQTTPTGLPNHWVFQSRHVPLEPPGDLVVAVHPQSRYQLTAGPFQLTTTLTTKERAEKVLPHLLQVFINEVQGPDGSIVESKAPWSWSTTDEALAMALKPLFSQHGFPEELQNIKVCSGDEKVIANECWDELLGRLVESVSEDARSTRNQPAIQEAGSGVQLGDETKCHRCQKDRNDTASPLMKCAACKKAWYCSPPCQKAHWKQHKTACVANRPSKDATASSVDAHKFYNTVAHQSTEAKALAATLNLELPTSAAALEGTMKPLRRLVITGKDTATNMQLLFGPQWRDSLLKSYDEVRAQVLLNPPRGSPAYVMAANLDNGAPAWSPRPPSESEQRKVDEVRRMQSAIRARVSAGKSPSNADMQAILLSFGANWMDHLPLYQLAVNTMDQGVQVR</sequence>
<evidence type="ECO:0000256" key="4">
    <source>
        <dbReference type="PROSITE-ProRule" id="PRU00134"/>
    </source>
</evidence>
<gene>
    <name evidence="6" type="ORF">CC84DRAFT_1160656</name>
</gene>
<evidence type="ECO:0000256" key="2">
    <source>
        <dbReference type="ARBA" id="ARBA00022771"/>
    </source>
</evidence>